<evidence type="ECO:0000313" key="2">
    <source>
        <dbReference type="Proteomes" id="UP000740727"/>
    </source>
</evidence>
<name>A0A965GCR2_9PROT</name>
<protein>
    <submittedName>
        <fullName evidence="1">Uncharacterized protein</fullName>
    </submittedName>
</protein>
<accession>A0A965GCR2</accession>
<sequence>MNKRAFPSGIKFQVALRLRSSTNGWLFGRVQKPDVSISTIPGGERWELTATPVRVPQIWEFLPLKNMPSNFSEWKAKNWDSAPSSGLFDNSTSPATEVRIPNPLNTGGVDTAINWLNYWMPLTGDKATVAPGVWSIRNLAPSEMNNSSSCYDSGNSRYKEKRVTGMVTSNAMITSAGPPQFDQKEQALIYQVAGPHFEKDGKTLFRGTYDLVMRKDVAQCLYNFSNAPIKASISVITANGEEIVATEQIAERNDASGEWITLGKYGFTFSSPKLKVKLTQEKIAAPATTTVQPAPAAKPASPTKKNSITCIKGKLKKIVTGSKPKCPTGYRLI</sequence>
<dbReference type="Proteomes" id="UP000740727">
    <property type="component" value="Unassembled WGS sequence"/>
</dbReference>
<dbReference type="EMBL" id="RFXN01000037">
    <property type="protein sequence ID" value="NBR93932.1"/>
    <property type="molecule type" value="Genomic_DNA"/>
</dbReference>
<dbReference type="AlphaFoldDB" id="A0A965GCR2"/>
<reference evidence="1" key="1">
    <citation type="submission" date="2018-10" db="EMBL/GenBank/DDBJ databases">
        <title>Iterative Subtractive Binning of Freshwater Chronoseries Metagenomes Recovers Nearly Complete Genomes from over Four Hundred Novel Species.</title>
        <authorList>
            <person name="Rodriguez-R L.M."/>
            <person name="Tsementzi D."/>
            <person name="Luo C."/>
            <person name="Konstantinidis K.T."/>
        </authorList>
    </citation>
    <scope>NUCLEOTIDE SEQUENCE</scope>
    <source>
        <strain evidence="1">WB5_2A_028</strain>
    </source>
</reference>
<proteinExistence type="predicted"/>
<comment type="caution">
    <text evidence="1">The sequence shown here is derived from an EMBL/GenBank/DDBJ whole genome shotgun (WGS) entry which is preliminary data.</text>
</comment>
<evidence type="ECO:0000313" key="1">
    <source>
        <dbReference type="EMBL" id="NBR93932.1"/>
    </source>
</evidence>
<gene>
    <name evidence="1" type="ORF">EBT44_03720</name>
</gene>
<organism evidence="1 2">
    <name type="scientific">Candidatus Fonsibacter lacus</name>
    <dbReference type="NCBI Taxonomy" id="2576439"/>
    <lineage>
        <taxon>Bacteria</taxon>
        <taxon>Pseudomonadati</taxon>
        <taxon>Pseudomonadota</taxon>
        <taxon>Alphaproteobacteria</taxon>
        <taxon>Candidatus Pelagibacterales</taxon>
        <taxon>Candidatus Pelagibacterales incertae sedis</taxon>
        <taxon>Candidatus Fonsibacter</taxon>
    </lineage>
</organism>